<comment type="caution">
    <text evidence="1">The sequence shown here is derived from an EMBL/GenBank/DDBJ whole genome shotgun (WGS) entry which is preliminary data.</text>
</comment>
<dbReference type="EMBL" id="BPMK01000021">
    <property type="protein sequence ID" value="GIZ53894.1"/>
    <property type="molecule type" value="Genomic_DNA"/>
</dbReference>
<dbReference type="Proteomes" id="UP000887222">
    <property type="component" value="Unassembled WGS sequence"/>
</dbReference>
<proteinExistence type="predicted"/>
<evidence type="ECO:0000313" key="1">
    <source>
        <dbReference type="EMBL" id="GIZ53894.1"/>
    </source>
</evidence>
<name>A0ABQ4Q9J4_9BURK</name>
<keyword evidence="2" id="KW-1185">Reference proteome</keyword>
<evidence type="ECO:0000313" key="2">
    <source>
        <dbReference type="Proteomes" id="UP000887222"/>
    </source>
</evidence>
<dbReference type="RefSeq" id="WP_220810305.1">
    <property type="nucleotide sequence ID" value="NZ_BPMK01000021.1"/>
</dbReference>
<gene>
    <name evidence="1" type="ORF">NCCP691_39080</name>
</gene>
<reference evidence="1 2" key="1">
    <citation type="journal article" date="2022" name="Int. J. Syst. Evol. Microbiol.">
        <title>Noviherbaspirillum aridicola sp. nov., isolated from an arid soil in Pakistan.</title>
        <authorList>
            <person name="Khan I.U."/>
            <person name="Saqib M."/>
            <person name="Amin A."/>
            <person name="Hussain F."/>
            <person name="Li L."/>
            <person name="Liu Y.H."/>
            <person name="Fang B.Z."/>
            <person name="Ahmed I."/>
            <person name="Li W.J."/>
        </authorList>
    </citation>
    <scope>NUCLEOTIDE SEQUENCE [LARGE SCALE GENOMIC DNA]</scope>
    <source>
        <strain evidence="1 2">NCCP-691</strain>
    </source>
</reference>
<organism evidence="1 2">
    <name type="scientific">Noviherbaspirillum aridicola</name>
    <dbReference type="NCBI Taxonomy" id="2849687"/>
    <lineage>
        <taxon>Bacteria</taxon>
        <taxon>Pseudomonadati</taxon>
        <taxon>Pseudomonadota</taxon>
        <taxon>Betaproteobacteria</taxon>
        <taxon>Burkholderiales</taxon>
        <taxon>Oxalobacteraceae</taxon>
        <taxon>Noviherbaspirillum</taxon>
    </lineage>
</organism>
<sequence>MLVDIYKSTKIPYRHLVVRAGTDISDLENFGYTGQRAVPQFGPYEMVKHDVDLACDGDPPPVLKEWMTAIKREGGHFLVLNS</sequence>
<accession>A0ABQ4Q9J4</accession>
<protein>
    <submittedName>
        <fullName evidence="1">Uncharacterized protein</fullName>
    </submittedName>
</protein>